<protein>
    <submittedName>
        <fullName evidence="1">Uncharacterized protein</fullName>
    </submittedName>
</protein>
<dbReference type="EMBL" id="CM042037">
    <property type="protein sequence ID" value="KAI3743493.1"/>
    <property type="molecule type" value="Genomic_DNA"/>
</dbReference>
<reference evidence="2" key="1">
    <citation type="journal article" date="2022" name="Mol. Ecol. Resour.">
        <title>The genomes of chicory, endive, great burdock and yacon provide insights into Asteraceae palaeo-polyploidization history and plant inulin production.</title>
        <authorList>
            <person name="Fan W."/>
            <person name="Wang S."/>
            <person name="Wang H."/>
            <person name="Wang A."/>
            <person name="Jiang F."/>
            <person name="Liu H."/>
            <person name="Zhao H."/>
            <person name="Xu D."/>
            <person name="Zhang Y."/>
        </authorList>
    </citation>
    <scope>NUCLEOTIDE SEQUENCE [LARGE SCALE GENOMIC DNA]</scope>
    <source>
        <strain evidence="2">cv. Yunnan</strain>
    </source>
</reference>
<evidence type="ECO:0000313" key="2">
    <source>
        <dbReference type="Proteomes" id="UP001056120"/>
    </source>
</evidence>
<name>A0ACB9DAT7_9ASTR</name>
<dbReference type="Proteomes" id="UP001056120">
    <property type="component" value="Linkage Group LG20"/>
</dbReference>
<comment type="caution">
    <text evidence="1">The sequence shown here is derived from an EMBL/GenBank/DDBJ whole genome shotgun (WGS) entry which is preliminary data.</text>
</comment>
<evidence type="ECO:0000313" key="1">
    <source>
        <dbReference type="EMBL" id="KAI3743493.1"/>
    </source>
</evidence>
<organism evidence="1 2">
    <name type="scientific">Smallanthus sonchifolius</name>
    <dbReference type="NCBI Taxonomy" id="185202"/>
    <lineage>
        <taxon>Eukaryota</taxon>
        <taxon>Viridiplantae</taxon>
        <taxon>Streptophyta</taxon>
        <taxon>Embryophyta</taxon>
        <taxon>Tracheophyta</taxon>
        <taxon>Spermatophyta</taxon>
        <taxon>Magnoliopsida</taxon>
        <taxon>eudicotyledons</taxon>
        <taxon>Gunneridae</taxon>
        <taxon>Pentapetalae</taxon>
        <taxon>asterids</taxon>
        <taxon>campanulids</taxon>
        <taxon>Asterales</taxon>
        <taxon>Asteraceae</taxon>
        <taxon>Asteroideae</taxon>
        <taxon>Heliantheae alliance</taxon>
        <taxon>Millerieae</taxon>
        <taxon>Smallanthus</taxon>
    </lineage>
</organism>
<accession>A0ACB9DAT7</accession>
<keyword evidence="2" id="KW-1185">Reference proteome</keyword>
<reference evidence="1 2" key="2">
    <citation type="journal article" date="2022" name="Mol. Ecol. Resour.">
        <title>The genomes of chicory, endive, great burdock and yacon provide insights into Asteraceae paleo-polyploidization history and plant inulin production.</title>
        <authorList>
            <person name="Fan W."/>
            <person name="Wang S."/>
            <person name="Wang H."/>
            <person name="Wang A."/>
            <person name="Jiang F."/>
            <person name="Liu H."/>
            <person name="Zhao H."/>
            <person name="Xu D."/>
            <person name="Zhang Y."/>
        </authorList>
    </citation>
    <scope>NUCLEOTIDE SEQUENCE [LARGE SCALE GENOMIC DNA]</scope>
    <source>
        <strain evidence="2">cv. Yunnan</strain>
        <tissue evidence="1">Leaves</tissue>
    </source>
</reference>
<gene>
    <name evidence="1" type="ORF">L1987_61203</name>
</gene>
<proteinExistence type="predicted"/>
<sequence length="122" mass="13494">MNQLRLRLERALNLQHKHEQSTSAVEGTTSNHLKGKSLDHLRLRLSDIESATAKFSETYCIGSGGYGMIADFGLSKLQRATQQGTTIVTNNIAGTEVYLDPEYLKTESIKLSNKQGPPPYIT</sequence>